<dbReference type="EMBL" id="HBUE01323567">
    <property type="protein sequence ID" value="CAG6589506.1"/>
    <property type="molecule type" value="Transcribed_RNA"/>
</dbReference>
<name>A0A8D8P5H2_CULPI</name>
<reference evidence="2" key="1">
    <citation type="submission" date="2021-05" db="EMBL/GenBank/DDBJ databases">
        <authorList>
            <person name="Alioto T."/>
            <person name="Alioto T."/>
            <person name="Gomez Garrido J."/>
        </authorList>
    </citation>
    <scope>NUCLEOTIDE SEQUENCE</scope>
</reference>
<feature type="compositionally biased region" description="Basic and acidic residues" evidence="1">
    <location>
        <begin position="59"/>
        <end position="84"/>
    </location>
</feature>
<protein>
    <submittedName>
        <fullName evidence="2">(northern house mosquito) hypothetical protein</fullName>
    </submittedName>
</protein>
<feature type="region of interest" description="Disordered" evidence="1">
    <location>
        <begin position="1"/>
        <end position="151"/>
    </location>
</feature>
<feature type="compositionally biased region" description="Polar residues" evidence="1">
    <location>
        <begin position="142"/>
        <end position="151"/>
    </location>
</feature>
<evidence type="ECO:0000313" key="2">
    <source>
        <dbReference type="EMBL" id="CAG6589506.1"/>
    </source>
</evidence>
<proteinExistence type="predicted"/>
<accession>A0A8D8P5H2</accession>
<evidence type="ECO:0000256" key="1">
    <source>
        <dbReference type="SAM" id="MobiDB-lite"/>
    </source>
</evidence>
<organism evidence="2">
    <name type="scientific">Culex pipiens</name>
    <name type="common">House mosquito</name>
    <dbReference type="NCBI Taxonomy" id="7175"/>
    <lineage>
        <taxon>Eukaryota</taxon>
        <taxon>Metazoa</taxon>
        <taxon>Ecdysozoa</taxon>
        <taxon>Arthropoda</taxon>
        <taxon>Hexapoda</taxon>
        <taxon>Insecta</taxon>
        <taxon>Pterygota</taxon>
        <taxon>Neoptera</taxon>
        <taxon>Endopterygota</taxon>
        <taxon>Diptera</taxon>
        <taxon>Nematocera</taxon>
        <taxon>Culicoidea</taxon>
        <taxon>Culicidae</taxon>
        <taxon>Culicinae</taxon>
        <taxon>Culicini</taxon>
        <taxon>Culex</taxon>
        <taxon>Culex</taxon>
    </lineage>
</organism>
<dbReference type="EMBL" id="HBUE01217012">
    <property type="protein sequence ID" value="CAG6537496.1"/>
    <property type="molecule type" value="Transcribed_RNA"/>
</dbReference>
<feature type="compositionally biased region" description="Basic and acidic residues" evidence="1">
    <location>
        <begin position="93"/>
        <end position="102"/>
    </location>
</feature>
<sequence length="151" mass="16495">MGNRSRRQGTDRCDRRVQQSAVPEPGGKHARRGGRPGNCQSARKASGTEGSAVEGFVYRPHEDGDSDRAEGDGSGHDHGRRAADRTGLQRQRARPERDDRSRGSAPEYGLLHAAATDAQQLRPRNHGRKDAVQSAARVPRGQFQNRQAPPT</sequence>
<dbReference type="AlphaFoldDB" id="A0A8D8P5H2"/>
<feature type="compositionally biased region" description="Basic and acidic residues" evidence="1">
    <location>
        <begin position="8"/>
        <end position="17"/>
    </location>
</feature>